<evidence type="ECO:0008006" key="5">
    <source>
        <dbReference type="Google" id="ProtNLM"/>
    </source>
</evidence>
<dbReference type="OrthoDB" id="3250101at2759"/>
<evidence type="ECO:0000256" key="2">
    <source>
        <dbReference type="SAM" id="MobiDB-lite"/>
    </source>
</evidence>
<dbReference type="Proteomes" id="UP000765509">
    <property type="component" value="Unassembled WGS sequence"/>
</dbReference>
<gene>
    <name evidence="3" type="ORF">O181_076240</name>
</gene>
<dbReference type="InterPro" id="IPR036875">
    <property type="entry name" value="Znf_CCHC_sf"/>
</dbReference>
<accession>A0A9Q3FFV0</accession>
<comment type="caution">
    <text evidence="3">The sequence shown here is derived from an EMBL/GenBank/DDBJ whole genome shotgun (WGS) entry which is preliminary data.</text>
</comment>
<name>A0A9Q3FFV0_9BASI</name>
<feature type="compositionally biased region" description="Basic and acidic residues" evidence="2">
    <location>
        <begin position="134"/>
        <end position="155"/>
    </location>
</feature>
<protein>
    <recommendedName>
        <fullName evidence="5">CCHC-type domain-containing protein</fullName>
    </recommendedName>
</protein>
<sequence length="333" mass="38229">MENSFQEAIFDIERDRPMSWFLKQKDILTALHPDISETMVHKWILRKCGGDLEHAIRSRCIEPFSTQDYINAMDDITTRTKIGRNWYKLPMNKKTSEKQIPKPNKPHDKAPLKCHKCESTSHLANTCPKKTRINEIEIEKDDTKETNDVSTHEGDSEASEEEELPDDLSIENINVSFEVTEVHTQLPQYSDECINLIHVQDAKMQKAKPSRGKGYTAGSSCITNIVIKNREAKINLDSDDFCTCVGKDYLDKIYANWQDKLMPIEVIKFSSASQNMHPLSIFEAAMIFPHPTGSTRLKVAFVFMNNGNSQHFILGNDYLNIYGININNHKDRY</sequence>
<dbReference type="GO" id="GO:0006397">
    <property type="term" value="P:mRNA processing"/>
    <property type="evidence" value="ECO:0007669"/>
    <property type="project" value="UniProtKB-KW"/>
</dbReference>
<keyword evidence="1" id="KW-0507">mRNA processing</keyword>
<dbReference type="GO" id="GO:0003676">
    <property type="term" value="F:nucleic acid binding"/>
    <property type="evidence" value="ECO:0007669"/>
    <property type="project" value="InterPro"/>
</dbReference>
<reference evidence="3" key="1">
    <citation type="submission" date="2021-03" db="EMBL/GenBank/DDBJ databases">
        <title>Draft genome sequence of rust myrtle Austropuccinia psidii MF-1, a brazilian biotype.</title>
        <authorList>
            <person name="Quecine M.C."/>
            <person name="Pachon D.M.R."/>
            <person name="Bonatelli M.L."/>
            <person name="Correr F.H."/>
            <person name="Franceschini L.M."/>
            <person name="Leite T.F."/>
            <person name="Margarido G.R.A."/>
            <person name="Almeida C.A."/>
            <person name="Ferrarezi J.A."/>
            <person name="Labate C.A."/>
        </authorList>
    </citation>
    <scope>NUCLEOTIDE SEQUENCE</scope>
    <source>
        <strain evidence="3">MF-1</strain>
    </source>
</reference>
<dbReference type="CDD" id="cd14279">
    <property type="entry name" value="CUE"/>
    <property type="match status" value="1"/>
</dbReference>
<dbReference type="EMBL" id="AVOT02041247">
    <property type="protein sequence ID" value="MBW0536525.1"/>
    <property type="molecule type" value="Genomic_DNA"/>
</dbReference>
<keyword evidence="4" id="KW-1185">Reference proteome</keyword>
<dbReference type="GO" id="GO:0008270">
    <property type="term" value="F:zinc ion binding"/>
    <property type="evidence" value="ECO:0007669"/>
    <property type="project" value="InterPro"/>
</dbReference>
<feature type="region of interest" description="Disordered" evidence="2">
    <location>
        <begin position="134"/>
        <end position="167"/>
    </location>
</feature>
<dbReference type="AlphaFoldDB" id="A0A9Q3FFV0"/>
<organism evidence="3 4">
    <name type="scientific">Austropuccinia psidii MF-1</name>
    <dbReference type="NCBI Taxonomy" id="1389203"/>
    <lineage>
        <taxon>Eukaryota</taxon>
        <taxon>Fungi</taxon>
        <taxon>Dikarya</taxon>
        <taxon>Basidiomycota</taxon>
        <taxon>Pucciniomycotina</taxon>
        <taxon>Pucciniomycetes</taxon>
        <taxon>Pucciniales</taxon>
        <taxon>Sphaerophragmiaceae</taxon>
        <taxon>Austropuccinia</taxon>
    </lineage>
</organism>
<dbReference type="SUPFAM" id="SSF57756">
    <property type="entry name" value="Retrovirus zinc finger-like domains"/>
    <property type="match status" value="1"/>
</dbReference>
<evidence type="ECO:0000313" key="3">
    <source>
        <dbReference type="EMBL" id="MBW0536525.1"/>
    </source>
</evidence>
<proteinExistence type="predicted"/>
<feature type="compositionally biased region" description="Acidic residues" evidence="2">
    <location>
        <begin position="156"/>
        <end position="167"/>
    </location>
</feature>
<evidence type="ECO:0000313" key="4">
    <source>
        <dbReference type="Proteomes" id="UP000765509"/>
    </source>
</evidence>
<evidence type="ECO:0000256" key="1">
    <source>
        <dbReference type="ARBA" id="ARBA00022664"/>
    </source>
</evidence>